<feature type="transmembrane region" description="Helical" evidence="1">
    <location>
        <begin position="29"/>
        <end position="45"/>
    </location>
</feature>
<keyword evidence="1" id="KW-0472">Membrane</keyword>
<keyword evidence="4" id="KW-1185">Reference proteome</keyword>
<accession>A0AA37TN35</accession>
<dbReference type="Pfam" id="PF07786">
    <property type="entry name" value="HGSNAT_cat"/>
    <property type="match status" value="1"/>
</dbReference>
<feature type="transmembrane region" description="Helical" evidence="1">
    <location>
        <begin position="187"/>
        <end position="208"/>
    </location>
</feature>
<keyword evidence="1" id="KW-0812">Transmembrane</keyword>
<feature type="transmembrane region" description="Helical" evidence="1">
    <location>
        <begin position="96"/>
        <end position="115"/>
    </location>
</feature>
<protein>
    <submittedName>
        <fullName evidence="3">Membrane protein</fullName>
    </submittedName>
</protein>
<feature type="transmembrane region" description="Helical" evidence="1">
    <location>
        <begin position="149"/>
        <end position="167"/>
    </location>
</feature>
<keyword evidence="1" id="KW-1133">Transmembrane helix</keyword>
<reference evidence="4" key="1">
    <citation type="journal article" date="2019" name="Int. J. Syst. Evol. Microbiol.">
        <title>The Global Catalogue of Microorganisms (GCM) 10K type strain sequencing project: providing services to taxonomists for standard genome sequencing and annotation.</title>
        <authorList>
            <consortium name="The Broad Institute Genomics Platform"/>
            <consortium name="The Broad Institute Genome Sequencing Center for Infectious Disease"/>
            <person name="Wu L."/>
            <person name="Ma J."/>
        </authorList>
    </citation>
    <scope>NUCLEOTIDE SEQUENCE [LARGE SCALE GENOMIC DNA]</scope>
    <source>
        <strain evidence="4">NBRC 103632</strain>
    </source>
</reference>
<dbReference type="AlphaFoldDB" id="A0AA37TN35"/>
<feature type="transmembrane region" description="Helical" evidence="1">
    <location>
        <begin position="65"/>
        <end position="84"/>
    </location>
</feature>
<evidence type="ECO:0000259" key="2">
    <source>
        <dbReference type="Pfam" id="PF07786"/>
    </source>
</evidence>
<feature type="domain" description="Heparan-alpha-glucosaminide N-acetyltransferase catalytic" evidence="2">
    <location>
        <begin position="23"/>
        <end position="245"/>
    </location>
</feature>
<dbReference type="InterPro" id="IPR012429">
    <property type="entry name" value="HGSNAT_cat"/>
</dbReference>
<evidence type="ECO:0000256" key="1">
    <source>
        <dbReference type="SAM" id="Phobius"/>
    </source>
</evidence>
<dbReference type="EMBL" id="BSPL01000023">
    <property type="protein sequence ID" value="GLS72586.1"/>
    <property type="molecule type" value="Genomic_DNA"/>
</dbReference>
<dbReference type="Proteomes" id="UP001157440">
    <property type="component" value="Unassembled WGS sequence"/>
</dbReference>
<sequence>MMAIDLTRDRAAATPDAAVQPRRFPMIDAARAAALAAMASYHTLWDLGFLRLTAENYALTPAGRIAAEMIAGSFLVLVGIGLVLMNGRGVRPRPTLLRLARIGGAALLVTLGTWIVFPDAFVFFGVLHCITVASLLGLPFLFAPVAVTVLTAAAFIAAPHVVHAPILDAPALYFLGLGSGTPRTNDYVPLFPWFGLVLAGIAVGRIGLPRFARSALGAWAPRSAIGRAATWAGRHSLAIYLIHQPVLLALLTGIVTLTGANPRAGLRAFRADYVTICTRTGGERPLCRIAARCTSEALLREDLFREDGRPFSGPERLRAQALSQQCYATLEQAARTER</sequence>
<feature type="transmembrane region" description="Helical" evidence="1">
    <location>
        <begin position="121"/>
        <end position="142"/>
    </location>
</feature>
<feature type="transmembrane region" description="Helical" evidence="1">
    <location>
        <begin position="237"/>
        <end position="260"/>
    </location>
</feature>
<gene>
    <name evidence="3" type="ORF">GCM10007890_46010</name>
</gene>
<proteinExistence type="predicted"/>
<organism evidence="3 4">
    <name type="scientific">Methylobacterium tardum</name>
    <dbReference type="NCBI Taxonomy" id="374432"/>
    <lineage>
        <taxon>Bacteria</taxon>
        <taxon>Pseudomonadati</taxon>
        <taxon>Pseudomonadota</taxon>
        <taxon>Alphaproteobacteria</taxon>
        <taxon>Hyphomicrobiales</taxon>
        <taxon>Methylobacteriaceae</taxon>
        <taxon>Methylobacterium</taxon>
    </lineage>
</organism>
<comment type="caution">
    <text evidence="3">The sequence shown here is derived from an EMBL/GenBank/DDBJ whole genome shotgun (WGS) entry which is preliminary data.</text>
</comment>
<evidence type="ECO:0000313" key="4">
    <source>
        <dbReference type="Proteomes" id="UP001157440"/>
    </source>
</evidence>
<name>A0AA37TN35_9HYPH</name>
<evidence type="ECO:0000313" key="3">
    <source>
        <dbReference type="EMBL" id="GLS72586.1"/>
    </source>
</evidence>